<dbReference type="PANTHER" id="PTHR43711">
    <property type="entry name" value="TWO-COMPONENT HISTIDINE KINASE"/>
    <property type="match status" value="1"/>
</dbReference>
<dbReference type="Proteomes" id="UP001596388">
    <property type="component" value="Unassembled WGS sequence"/>
</dbReference>
<dbReference type="InterPro" id="IPR003661">
    <property type="entry name" value="HisK_dim/P_dom"/>
</dbReference>
<dbReference type="InterPro" id="IPR050736">
    <property type="entry name" value="Sensor_HK_Regulatory"/>
</dbReference>
<dbReference type="GO" id="GO:0004673">
    <property type="term" value="F:protein histidine kinase activity"/>
    <property type="evidence" value="ECO:0007669"/>
    <property type="project" value="UniProtKB-EC"/>
</dbReference>
<keyword evidence="12" id="KW-1185">Reference proteome</keyword>
<keyword evidence="8" id="KW-0472">Membrane</keyword>
<feature type="transmembrane region" description="Helical" evidence="8">
    <location>
        <begin position="209"/>
        <end position="226"/>
    </location>
</feature>
<comment type="caution">
    <text evidence="11">The sequence shown here is derived from an EMBL/GenBank/DDBJ whole genome shotgun (WGS) entry which is preliminary data.</text>
</comment>
<feature type="region of interest" description="Disordered" evidence="7">
    <location>
        <begin position="290"/>
        <end position="328"/>
    </location>
</feature>
<protein>
    <recommendedName>
        <fullName evidence="2">histidine kinase</fullName>
        <ecNumber evidence="2">2.7.13.3</ecNumber>
    </recommendedName>
</protein>
<dbReference type="InterPro" id="IPR003594">
    <property type="entry name" value="HATPase_dom"/>
</dbReference>
<evidence type="ECO:0000256" key="7">
    <source>
        <dbReference type="SAM" id="MobiDB-lite"/>
    </source>
</evidence>
<organism evidence="11 12">
    <name type="scientific">Halobaculum marinum</name>
    <dbReference type="NCBI Taxonomy" id="3031996"/>
    <lineage>
        <taxon>Archaea</taxon>
        <taxon>Methanobacteriati</taxon>
        <taxon>Methanobacteriota</taxon>
        <taxon>Stenosarchaea group</taxon>
        <taxon>Halobacteria</taxon>
        <taxon>Halobacteriales</taxon>
        <taxon>Haloferacaceae</taxon>
        <taxon>Halobaculum</taxon>
    </lineage>
</organism>
<evidence type="ECO:0000259" key="10">
    <source>
        <dbReference type="PROSITE" id="PS50113"/>
    </source>
</evidence>
<evidence type="ECO:0000256" key="6">
    <source>
        <dbReference type="ARBA" id="ARBA00023012"/>
    </source>
</evidence>
<dbReference type="PROSITE" id="PS50109">
    <property type="entry name" value="HIS_KIN"/>
    <property type="match status" value="1"/>
</dbReference>
<sequence>MFPRADVAAVVAAALVVAVWAATVAWRHREERGAVALATLLMAAAWTALATLGGFTAEGADQLLVWRQLRQVGFVVFAPAFLLFCARYAEVDRLAGRRTVAGLGVVAALIAAGIATTHLHGLFYGVGEFRLVAGVPRADFERGPLFWVHILYAYVLVATGTVLVVRRAIRTRHLFRRQAAVVVAFALVPWASNVVAVATPSAVLVDPTVVTVPVAGALVAVGVYRYRVLDAAPVARGIVLDHIDDGVLVVDHDGSLVDYNRTMWRYLGPNPVGKPVRELRSDPLSEYLAAREGPGTVEASNLERRPDDADDEDDADDGDGGDGAVDSLSLLDATGETRTFDVRRSGMTDTTGAELAAVYLFRDVTKRREREAQLRRRNEELDRFAGVVSHDLRNPLAVADGYLDLARETGEANHFERVEGAHDRLDAIISDLLALARTDEPTVAPVRLAESVRGAWRHVDTASASLSLDVAEDVVVLADSARLDRLFENLVRNAVEHGGDDVTVTVEAGDDWFAVGDDGPGLPADLGEAAFDEGASGDGGTGIGLAIVRSVAEAHGWTVEVDEAATGARFVVRGVERRSSDEQ</sequence>
<dbReference type="GeneID" id="79269610"/>
<feature type="transmembrane region" description="Helical" evidence="8">
    <location>
        <begin position="101"/>
        <end position="126"/>
    </location>
</feature>
<dbReference type="SMART" id="SM00388">
    <property type="entry name" value="HisKA"/>
    <property type="match status" value="1"/>
</dbReference>
<reference evidence="11 12" key="1">
    <citation type="journal article" date="2019" name="Int. J. Syst. Evol. Microbiol.">
        <title>The Global Catalogue of Microorganisms (GCM) 10K type strain sequencing project: providing services to taxonomists for standard genome sequencing and annotation.</title>
        <authorList>
            <consortium name="The Broad Institute Genomics Platform"/>
            <consortium name="The Broad Institute Genome Sequencing Center for Infectious Disease"/>
            <person name="Wu L."/>
            <person name="Ma J."/>
        </authorList>
    </citation>
    <scope>NUCLEOTIDE SEQUENCE [LARGE SCALE GENOMIC DNA]</scope>
    <source>
        <strain evidence="11 12">DT55</strain>
    </source>
</reference>
<dbReference type="EMBL" id="JBHTAG010000002">
    <property type="protein sequence ID" value="MFC7096500.1"/>
    <property type="molecule type" value="Genomic_DNA"/>
</dbReference>
<dbReference type="EC" id="2.7.13.3" evidence="2"/>
<dbReference type="InterPro" id="IPR031621">
    <property type="entry name" value="HisKA_7TM"/>
</dbReference>
<accession>A0ABD5WSA7</accession>
<evidence type="ECO:0000256" key="5">
    <source>
        <dbReference type="ARBA" id="ARBA00022777"/>
    </source>
</evidence>
<evidence type="ECO:0000256" key="1">
    <source>
        <dbReference type="ARBA" id="ARBA00000085"/>
    </source>
</evidence>
<dbReference type="Gene3D" id="3.30.565.10">
    <property type="entry name" value="Histidine kinase-like ATPase, C-terminal domain"/>
    <property type="match status" value="1"/>
</dbReference>
<feature type="domain" description="PAC" evidence="10">
    <location>
        <begin position="324"/>
        <end position="376"/>
    </location>
</feature>
<dbReference type="Gene3D" id="1.10.287.130">
    <property type="match status" value="1"/>
</dbReference>
<dbReference type="PRINTS" id="PR00344">
    <property type="entry name" value="BCTRLSENSOR"/>
</dbReference>
<keyword evidence="3" id="KW-0597">Phosphoprotein</keyword>
<dbReference type="SUPFAM" id="SSF55785">
    <property type="entry name" value="PYP-like sensor domain (PAS domain)"/>
    <property type="match status" value="1"/>
</dbReference>
<dbReference type="PANTHER" id="PTHR43711:SF1">
    <property type="entry name" value="HISTIDINE KINASE 1"/>
    <property type="match status" value="1"/>
</dbReference>
<dbReference type="Pfam" id="PF16927">
    <property type="entry name" value="HisKA_7TM"/>
    <property type="match status" value="1"/>
</dbReference>
<gene>
    <name evidence="11" type="ORF">ACFQKD_04215</name>
</gene>
<feature type="transmembrane region" description="Helical" evidence="8">
    <location>
        <begin position="33"/>
        <end position="57"/>
    </location>
</feature>
<dbReference type="CDD" id="cd00082">
    <property type="entry name" value="HisKA"/>
    <property type="match status" value="1"/>
</dbReference>
<feature type="compositionally biased region" description="Acidic residues" evidence="7">
    <location>
        <begin position="308"/>
        <end position="320"/>
    </location>
</feature>
<dbReference type="PROSITE" id="PS50113">
    <property type="entry name" value="PAC"/>
    <property type="match status" value="1"/>
</dbReference>
<evidence type="ECO:0000256" key="4">
    <source>
        <dbReference type="ARBA" id="ARBA00022679"/>
    </source>
</evidence>
<dbReference type="InterPro" id="IPR035965">
    <property type="entry name" value="PAS-like_dom_sf"/>
</dbReference>
<feature type="transmembrane region" description="Helical" evidence="8">
    <location>
        <begin position="146"/>
        <end position="169"/>
    </location>
</feature>
<dbReference type="InterPro" id="IPR000700">
    <property type="entry name" value="PAS-assoc_C"/>
</dbReference>
<comment type="catalytic activity">
    <reaction evidence="1">
        <text>ATP + protein L-histidine = ADP + protein N-phospho-L-histidine.</text>
        <dbReference type="EC" id="2.7.13.3"/>
    </reaction>
</comment>
<dbReference type="Gene3D" id="3.30.450.20">
    <property type="entry name" value="PAS domain"/>
    <property type="match status" value="1"/>
</dbReference>
<dbReference type="Pfam" id="PF02518">
    <property type="entry name" value="HATPase_c"/>
    <property type="match status" value="1"/>
</dbReference>
<dbReference type="GO" id="GO:0000160">
    <property type="term" value="P:phosphorelay signal transduction system"/>
    <property type="evidence" value="ECO:0007669"/>
    <property type="project" value="UniProtKB-KW"/>
</dbReference>
<feature type="domain" description="Histidine kinase" evidence="9">
    <location>
        <begin position="387"/>
        <end position="573"/>
    </location>
</feature>
<dbReference type="InterPro" id="IPR004358">
    <property type="entry name" value="Sig_transdc_His_kin-like_C"/>
</dbReference>
<dbReference type="AlphaFoldDB" id="A0ABD5WSA7"/>
<dbReference type="SUPFAM" id="SSF47384">
    <property type="entry name" value="Homodimeric domain of signal transducing histidine kinase"/>
    <property type="match status" value="1"/>
</dbReference>
<dbReference type="InterPro" id="IPR036097">
    <property type="entry name" value="HisK_dim/P_sf"/>
</dbReference>
<evidence type="ECO:0000313" key="11">
    <source>
        <dbReference type="EMBL" id="MFC7096500.1"/>
    </source>
</evidence>
<dbReference type="Pfam" id="PF00512">
    <property type="entry name" value="HisKA"/>
    <property type="match status" value="1"/>
</dbReference>
<evidence type="ECO:0000259" key="9">
    <source>
        <dbReference type="PROSITE" id="PS50109"/>
    </source>
</evidence>
<proteinExistence type="predicted"/>
<feature type="transmembrane region" description="Helical" evidence="8">
    <location>
        <begin position="69"/>
        <end position="89"/>
    </location>
</feature>
<dbReference type="SUPFAM" id="SSF55874">
    <property type="entry name" value="ATPase domain of HSP90 chaperone/DNA topoisomerase II/histidine kinase"/>
    <property type="match status" value="1"/>
</dbReference>
<keyword evidence="8" id="KW-1133">Transmembrane helix</keyword>
<evidence type="ECO:0000256" key="8">
    <source>
        <dbReference type="SAM" id="Phobius"/>
    </source>
</evidence>
<keyword evidence="4" id="KW-0808">Transferase</keyword>
<evidence type="ECO:0000256" key="2">
    <source>
        <dbReference type="ARBA" id="ARBA00012438"/>
    </source>
</evidence>
<name>A0ABD5WSA7_9EURY</name>
<evidence type="ECO:0000313" key="12">
    <source>
        <dbReference type="Proteomes" id="UP001596388"/>
    </source>
</evidence>
<keyword evidence="5 11" id="KW-0418">Kinase</keyword>
<keyword evidence="8" id="KW-0812">Transmembrane</keyword>
<feature type="transmembrane region" description="Helical" evidence="8">
    <location>
        <begin position="181"/>
        <end position="203"/>
    </location>
</feature>
<dbReference type="InterPro" id="IPR005467">
    <property type="entry name" value="His_kinase_dom"/>
</dbReference>
<evidence type="ECO:0000256" key="3">
    <source>
        <dbReference type="ARBA" id="ARBA00022553"/>
    </source>
</evidence>
<feature type="transmembrane region" description="Helical" evidence="8">
    <location>
        <begin position="6"/>
        <end position="26"/>
    </location>
</feature>
<dbReference type="RefSeq" id="WP_276239030.1">
    <property type="nucleotide sequence ID" value="NZ_CP119989.1"/>
</dbReference>
<dbReference type="SMART" id="SM00387">
    <property type="entry name" value="HATPase_c"/>
    <property type="match status" value="1"/>
</dbReference>
<dbReference type="InterPro" id="IPR036890">
    <property type="entry name" value="HATPase_C_sf"/>
</dbReference>
<keyword evidence="6" id="KW-0902">Two-component regulatory system</keyword>